<feature type="domain" description="Inositolphosphotransferase Aur1/Ipt1" evidence="7">
    <location>
        <begin position="76"/>
        <end position="255"/>
    </location>
</feature>
<evidence type="ECO:0000256" key="6">
    <source>
        <dbReference type="SAM" id="Phobius"/>
    </source>
</evidence>
<evidence type="ECO:0000256" key="4">
    <source>
        <dbReference type="ARBA" id="ARBA00023136"/>
    </source>
</evidence>
<feature type="transmembrane region" description="Helical" evidence="6">
    <location>
        <begin position="109"/>
        <end position="127"/>
    </location>
</feature>
<evidence type="ECO:0000256" key="3">
    <source>
        <dbReference type="ARBA" id="ARBA00022989"/>
    </source>
</evidence>
<keyword evidence="9" id="KW-1185">Reference proteome</keyword>
<feature type="region of interest" description="Disordered" evidence="5">
    <location>
        <begin position="341"/>
        <end position="462"/>
    </location>
</feature>
<dbReference type="CDD" id="cd03386">
    <property type="entry name" value="PAP2_Aur1_like"/>
    <property type="match status" value="1"/>
</dbReference>
<feature type="transmembrane region" description="Helical" evidence="6">
    <location>
        <begin position="139"/>
        <end position="157"/>
    </location>
</feature>
<gene>
    <name evidence="8" type="ORF">ACFQS1_27120</name>
</gene>
<evidence type="ECO:0000313" key="8">
    <source>
        <dbReference type="EMBL" id="MFC7277679.1"/>
    </source>
</evidence>
<feature type="transmembrane region" description="Helical" evidence="6">
    <location>
        <begin position="219"/>
        <end position="237"/>
    </location>
</feature>
<comment type="caution">
    <text evidence="8">The sequence shown here is derived from an EMBL/GenBank/DDBJ whole genome shotgun (WGS) entry which is preliminary data.</text>
</comment>
<dbReference type="InterPro" id="IPR026841">
    <property type="entry name" value="Aur1/Ipt1"/>
</dbReference>
<evidence type="ECO:0000259" key="7">
    <source>
        <dbReference type="Pfam" id="PF14378"/>
    </source>
</evidence>
<evidence type="ECO:0000313" key="9">
    <source>
        <dbReference type="Proteomes" id="UP001596548"/>
    </source>
</evidence>
<name>A0ABW2I0K0_9ACTN</name>
<feature type="transmembrane region" description="Helical" evidence="6">
    <location>
        <begin position="191"/>
        <end position="212"/>
    </location>
</feature>
<organism evidence="8 9">
    <name type="scientific">Paractinoplanes rhizophilus</name>
    <dbReference type="NCBI Taxonomy" id="1416877"/>
    <lineage>
        <taxon>Bacteria</taxon>
        <taxon>Bacillati</taxon>
        <taxon>Actinomycetota</taxon>
        <taxon>Actinomycetes</taxon>
        <taxon>Micromonosporales</taxon>
        <taxon>Micromonosporaceae</taxon>
        <taxon>Paractinoplanes</taxon>
    </lineage>
</organism>
<keyword evidence="3 6" id="KW-1133">Transmembrane helix</keyword>
<keyword evidence="4 6" id="KW-0472">Membrane</keyword>
<dbReference type="Proteomes" id="UP001596548">
    <property type="component" value="Unassembled WGS sequence"/>
</dbReference>
<proteinExistence type="predicted"/>
<dbReference type="Gene3D" id="1.20.144.10">
    <property type="entry name" value="Phosphatidic acid phosphatase type 2/haloperoxidase"/>
    <property type="match status" value="1"/>
</dbReference>
<dbReference type="EMBL" id="JBHTBJ010000024">
    <property type="protein sequence ID" value="MFC7277679.1"/>
    <property type="molecule type" value="Genomic_DNA"/>
</dbReference>
<evidence type="ECO:0000256" key="5">
    <source>
        <dbReference type="SAM" id="MobiDB-lite"/>
    </source>
</evidence>
<dbReference type="Pfam" id="PF14378">
    <property type="entry name" value="PAP2_3"/>
    <property type="match status" value="1"/>
</dbReference>
<reference evidence="9" key="1">
    <citation type="journal article" date="2019" name="Int. J. Syst. Evol. Microbiol.">
        <title>The Global Catalogue of Microorganisms (GCM) 10K type strain sequencing project: providing services to taxonomists for standard genome sequencing and annotation.</title>
        <authorList>
            <consortium name="The Broad Institute Genomics Platform"/>
            <consortium name="The Broad Institute Genome Sequencing Center for Infectious Disease"/>
            <person name="Wu L."/>
            <person name="Ma J."/>
        </authorList>
    </citation>
    <scope>NUCLEOTIDE SEQUENCE [LARGE SCALE GENOMIC DNA]</scope>
    <source>
        <strain evidence="9">XZYJT-10</strain>
    </source>
</reference>
<comment type="subcellular location">
    <subcellularLocation>
        <location evidence="1">Membrane</location>
        <topology evidence="1">Multi-pass membrane protein</topology>
    </subcellularLocation>
</comment>
<dbReference type="PANTHER" id="PTHR31310:SF7">
    <property type="entry name" value="PA-PHOSPHATASE RELATED-FAMILY PROTEIN DDB_G0268928"/>
    <property type="match status" value="1"/>
</dbReference>
<evidence type="ECO:0000256" key="2">
    <source>
        <dbReference type="ARBA" id="ARBA00022692"/>
    </source>
</evidence>
<feature type="compositionally biased region" description="Basic and acidic residues" evidence="5">
    <location>
        <begin position="366"/>
        <end position="378"/>
    </location>
</feature>
<dbReference type="InterPro" id="IPR052185">
    <property type="entry name" value="IPC_Synthase-Related"/>
</dbReference>
<feature type="region of interest" description="Disordered" evidence="5">
    <location>
        <begin position="1"/>
        <end position="21"/>
    </location>
</feature>
<accession>A0ABW2I0K0</accession>
<feature type="transmembrane region" description="Helical" evidence="6">
    <location>
        <begin position="46"/>
        <end position="63"/>
    </location>
</feature>
<evidence type="ECO:0000256" key="1">
    <source>
        <dbReference type="ARBA" id="ARBA00004141"/>
    </source>
</evidence>
<sequence length="462" mass="48822">MKPSAIPAAPAPTAPGAGRSRAGRVWAGRSWAAWGRAAWGRALREVLFVGVLFLAYKVGRLLVQGHVGEALANAQHVWDFERLAHLPSEAALQATLLSHTSWIRVANSFYAYVHFPATAATMIWLYLRRPEIYLWFRRTLASMTALALVIHALFPLAPPRMLTAAGIVDTGHVYGPSVYGSPSTDTLSNQYAAMPSLHVGWALAVAIALIAASRSRRRWLWLAHPFATLTVVVVTGNHYWLDAIAAVTLVAVVLAVVPPLTRQAAVSAPEGSDVKAGSPVPTPSPWPVAAGLAAIAMPSAVPLLQVAAGRAVAGPASVGGHPMVAWKLADDRRPLARRCRADVQEPIAGRSRPDAQRPEAGGNRADGSRSRAGRRDPSEPVTSGPAMVAPSATGLPSPGPARAVPGQRTVAMAELADSSRVPVTTCTPRERIGGDPLTRPPGERTATRPGPSAPRSRNPHSR</sequence>
<dbReference type="PANTHER" id="PTHR31310">
    <property type="match status" value="1"/>
</dbReference>
<dbReference type="RefSeq" id="WP_378973566.1">
    <property type="nucleotide sequence ID" value="NZ_JBHTBJ010000024.1"/>
</dbReference>
<keyword evidence="2 6" id="KW-0812">Transmembrane</keyword>
<protein>
    <submittedName>
        <fullName evidence="8">Phosphatase PAP2 family protein</fullName>
    </submittedName>
</protein>